<dbReference type="AlphaFoldDB" id="A0A7W8YX74"/>
<keyword evidence="1" id="KW-0812">Transmembrane</keyword>
<proteinExistence type="predicted"/>
<dbReference type="Pfam" id="PF03929">
    <property type="entry name" value="PepSY_TM"/>
    <property type="match status" value="1"/>
</dbReference>
<feature type="transmembrane region" description="Helical" evidence="1">
    <location>
        <begin position="339"/>
        <end position="359"/>
    </location>
</feature>
<protein>
    <submittedName>
        <fullName evidence="2">Putative iron-regulated membrane protein</fullName>
    </submittedName>
</protein>
<keyword evidence="1" id="KW-1133">Transmembrane helix</keyword>
<dbReference type="Proteomes" id="UP000537718">
    <property type="component" value="Unassembled WGS sequence"/>
</dbReference>
<feature type="transmembrane region" description="Helical" evidence="1">
    <location>
        <begin position="151"/>
        <end position="172"/>
    </location>
</feature>
<reference evidence="2 3" key="1">
    <citation type="submission" date="2020-08" db="EMBL/GenBank/DDBJ databases">
        <title>Genomic Encyclopedia of Type Strains, Phase IV (KMG-V): Genome sequencing to study the core and pangenomes of soil and plant-associated prokaryotes.</title>
        <authorList>
            <person name="Whitman W."/>
        </authorList>
    </citation>
    <scope>NUCLEOTIDE SEQUENCE [LARGE SCALE GENOMIC DNA]</scope>
    <source>
        <strain evidence="2 3">MP7CTX6</strain>
    </source>
</reference>
<dbReference type="EMBL" id="JACHCF010000012">
    <property type="protein sequence ID" value="MBB5623435.1"/>
    <property type="molecule type" value="Genomic_DNA"/>
</dbReference>
<feature type="transmembrane region" description="Helical" evidence="1">
    <location>
        <begin position="201"/>
        <end position="224"/>
    </location>
</feature>
<comment type="caution">
    <text evidence="2">The sequence shown here is derived from an EMBL/GenBank/DDBJ whole genome shotgun (WGS) entry which is preliminary data.</text>
</comment>
<evidence type="ECO:0000256" key="1">
    <source>
        <dbReference type="SAM" id="Phobius"/>
    </source>
</evidence>
<gene>
    <name evidence="2" type="ORF">HDE69_004519</name>
</gene>
<evidence type="ECO:0000313" key="2">
    <source>
        <dbReference type="EMBL" id="MBB5623435.1"/>
    </source>
</evidence>
<dbReference type="InterPro" id="IPR005625">
    <property type="entry name" value="PepSY-ass_TM"/>
</dbReference>
<dbReference type="RefSeq" id="WP_183869531.1">
    <property type="nucleotide sequence ID" value="NZ_JACHCF010000012.1"/>
</dbReference>
<keyword evidence="1" id="KW-0472">Membrane</keyword>
<dbReference type="PANTHER" id="PTHR34219">
    <property type="entry name" value="IRON-REGULATED INNER MEMBRANE PROTEIN-RELATED"/>
    <property type="match status" value="1"/>
</dbReference>
<evidence type="ECO:0000313" key="3">
    <source>
        <dbReference type="Proteomes" id="UP000537718"/>
    </source>
</evidence>
<organism evidence="2 3">
    <name type="scientific">Pedobacter cryoconitis</name>
    <dbReference type="NCBI Taxonomy" id="188932"/>
    <lineage>
        <taxon>Bacteria</taxon>
        <taxon>Pseudomonadati</taxon>
        <taxon>Bacteroidota</taxon>
        <taxon>Sphingobacteriia</taxon>
        <taxon>Sphingobacteriales</taxon>
        <taxon>Sphingobacteriaceae</taxon>
        <taxon>Pedobacter</taxon>
    </lineage>
</organism>
<name>A0A7W8YX74_9SPHI</name>
<feature type="transmembrane region" description="Helical" evidence="1">
    <location>
        <begin position="9"/>
        <end position="31"/>
    </location>
</feature>
<accession>A0A7W8YX74</accession>
<sequence>MKKLNLTRVVVFSIHSWLGLVTGLFLLLLGISGSGLVFLKEIDQAVHAKLLTVKPVGKPLPLDSFYRTITRSHPHIKGIAWLNPDAAPDRAYEFRLYQNDGKISTYDLGMVSINPYTGKVLRAGNLKDFNTGFMHWLIQFHWSFQLGLPGLLMATVFGITMLISILTGLIVYRKYIWKVLTFRVGINWKNKNTIASGLHRIVGVWSLAFNLIIFFTGFWMNIFAFDQHYWQKQMIPCPANTLAKQSLENLLNQAYQKMPGLIPLSVYLPTQPGSDFKVSGTLKEQNPLFQGGNSISFDAATGQQTALKTIDKKSLWEKTELTFFPLHTGNFGGIPVKTLYVLIGLLPGLLSITGFMLWWRKQRTKYFSRKQKYP</sequence>